<name>A7RQT2_NEMVE</name>
<feature type="domain" description="G-protein coupled receptors family 1 profile" evidence="11">
    <location>
        <begin position="32"/>
        <end position="268"/>
    </location>
</feature>
<dbReference type="KEGG" id="nve:5518267"/>
<evidence type="ECO:0000256" key="9">
    <source>
        <dbReference type="ARBA" id="ARBA00023224"/>
    </source>
</evidence>
<reference evidence="12 13" key="1">
    <citation type="journal article" date="2007" name="Science">
        <title>Sea anemone genome reveals ancestral eumetazoan gene repertoire and genomic organization.</title>
        <authorList>
            <person name="Putnam N.H."/>
            <person name="Srivastava M."/>
            <person name="Hellsten U."/>
            <person name="Dirks B."/>
            <person name="Chapman J."/>
            <person name="Salamov A."/>
            <person name="Terry A."/>
            <person name="Shapiro H."/>
            <person name="Lindquist E."/>
            <person name="Kapitonov V.V."/>
            <person name="Jurka J."/>
            <person name="Genikhovich G."/>
            <person name="Grigoriev I.V."/>
            <person name="Lucas S.M."/>
            <person name="Steele R.E."/>
            <person name="Finnerty J.R."/>
            <person name="Technau U."/>
            <person name="Martindale M.Q."/>
            <person name="Rokhsar D.S."/>
        </authorList>
    </citation>
    <scope>NUCLEOTIDE SEQUENCE [LARGE SCALE GENOMIC DNA]</scope>
    <source>
        <strain evidence="13">CH2 X CH6</strain>
    </source>
</reference>
<dbReference type="SUPFAM" id="SSF81321">
    <property type="entry name" value="Family A G protein-coupled receptor-like"/>
    <property type="match status" value="1"/>
</dbReference>
<evidence type="ECO:0000256" key="4">
    <source>
        <dbReference type="ARBA" id="ARBA00022989"/>
    </source>
</evidence>
<dbReference type="InParanoid" id="A7RQT2"/>
<gene>
    <name evidence="12" type="ORF">NEMVEDRAFT_v1g200722</name>
</gene>
<accession>A7RQT2</accession>
<organism evidence="12 13">
    <name type="scientific">Nematostella vectensis</name>
    <name type="common">Starlet sea anemone</name>
    <dbReference type="NCBI Taxonomy" id="45351"/>
    <lineage>
        <taxon>Eukaryota</taxon>
        <taxon>Metazoa</taxon>
        <taxon>Cnidaria</taxon>
        <taxon>Anthozoa</taxon>
        <taxon>Hexacorallia</taxon>
        <taxon>Actiniaria</taxon>
        <taxon>Edwardsiidae</taxon>
        <taxon>Nematostella</taxon>
    </lineage>
</organism>
<keyword evidence="3 10" id="KW-0812">Transmembrane</keyword>
<sequence>MNNTTHCLTGSETLNTVFQAIYGLECSVIVVANSLALVIFLGKKLRLKKSKYLLVNLTVADLLTGLVGLGYTKVRQETFNSLVQPGQIQNVEIHPLLSVHLLFASQSMLSLSTIAMERAFAILSPFRHRQTEKKHYFTVILSAWLISMILSGLTMLFYLTSNQKPTLILNVVAILLEIGLIIISYFAIWIKRVFCKTMNSSENQFENKKLSITLFILIATSLVTWMPSTIFKTTLHRDVCIKNKSIHVISLSLDILLLSNSFLNVVVYSLRMPEFRKALRELFCRNKPNEFRSSKHQKEHGQEPKPAVIAFKTCAYVNEEVEAQN</sequence>
<dbReference type="Proteomes" id="UP000001593">
    <property type="component" value="Unassembled WGS sequence"/>
</dbReference>
<dbReference type="PANTHER" id="PTHR24246:SF27">
    <property type="entry name" value="ADENOSINE RECEPTOR, ISOFORM A"/>
    <property type="match status" value="1"/>
</dbReference>
<dbReference type="GO" id="GO:0007186">
    <property type="term" value="P:G protein-coupled receptor signaling pathway"/>
    <property type="evidence" value="ECO:0000318"/>
    <property type="project" value="GO_Central"/>
</dbReference>
<dbReference type="EMBL" id="DS469529">
    <property type="protein sequence ID" value="EDO46161.1"/>
    <property type="molecule type" value="Genomic_DNA"/>
</dbReference>
<dbReference type="OrthoDB" id="5979132at2759"/>
<dbReference type="Pfam" id="PF00001">
    <property type="entry name" value="7tm_1"/>
    <property type="match status" value="1"/>
</dbReference>
<feature type="transmembrane region" description="Helical" evidence="10">
    <location>
        <begin position="248"/>
        <end position="270"/>
    </location>
</feature>
<feature type="transmembrane region" description="Helical" evidence="10">
    <location>
        <begin position="167"/>
        <end position="190"/>
    </location>
</feature>
<comment type="subcellular location">
    <subcellularLocation>
        <location evidence="1">Cell membrane</location>
        <topology evidence="1">Multi-pass membrane protein</topology>
    </subcellularLocation>
</comment>
<dbReference type="InterPro" id="IPR000276">
    <property type="entry name" value="GPCR_Rhodpsn"/>
</dbReference>
<keyword evidence="13" id="KW-1185">Reference proteome</keyword>
<dbReference type="PROSITE" id="PS50262">
    <property type="entry name" value="G_PROTEIN_RECEP_F1_2"/>
    <property type="match status" value="1"/>
</dbReference>
<evidence type="ECO:0000256" key="6">
    <source>
        <dbReference type="ARBA" id="ARBA00023136"/>
    </source>
</evidence>
<evidence type="ECO:0000256" key="3">
    <source>
        <dbReference type="ARBA" id="ARBA00022692"/>
    </source>
</evidence>
<keyword evidence="5" id="KW-0297">G-protein coupled receptor</keyword>
<evidence type="ECO:0000256" key="5">
    <source>
        <dbReference type="ARBA" id="ARBA00023040"/>
    </source>
</evidence>
<dbReference type="Gene3D" id="1.20.1070.10">
    <property type="entry name" value="Rhodopsin 7-helix transmembrane proteins"/>
    <property type="match status" value="1"/>
</dbReference>
<dbReference type="HOGENOM" id="CLU_009579_16_2_1"/>
<dbReference type="GO" id="GO:0001609">
    <property type="term" value="F:G protein-coupled adenosine receptor activity"/>
    <property type="evidence" value="ECO:0000318"/>
    <property type="project" value="GO_Central"/>
</dbReference>
<feature type="transmembrane region" description="Helical" evidence="10">
    <location>
        <begin position="20"/>
        <end position="41"/>
    </location>
</feature>
<feature type="transmembrane region" description="Helical" evidence="10">
    <location>
        <begin position="136"/>
        <end position="161"/>
    </location>
</feature>
<keyword evidence="6 10" id="KW-0472">Membrane</keyword>
<keyword evidence="4 10" id="KW-1133">Transmembrane helix</keyword>
<dbReference type="PRINTS" id="PR00237">
    <property type="entry name" value="GPCRRHODOPSN"/>
</dbReference>
<dbReference type="PhylomeDB" id="A7RQT2"/>
<evidence type="ECO:0000313" key="12">
    <source>
        <dbReference type="EMBL" id="EDO46161.1"/>
    </source>
</evidence>
<evidence type="ECO:0000259" key="11">
    <source>
        <dbReference type="PROSITE" id="PS50262"/>
    </source>
</evidence>
<dbReference type="CDD" id="cd00637">
    <property type="entry name" value="7tm_classA_rhodopsin-like"/>
    <property type="match status" value="1"/>
</dbReference>
<dbReference type="OMA" id="MVICINS"/>
<protein>
    <recommendedName>
        <fullName evidence="11">G-protein coupled receptors family 1 profile domain-containing protein</fullName>
    </recommendedName>
</protein>
<keyword evidence="8" id="KW-0325">Glycoprotein</keyword>
<dbReference type="InterPro" id="IPR017452">
    <property type="entry name" value="GPCR_Rhodpsn_7TM"/>
</dbReference>
<evidence type="ECO:0000256" key="8">
    <source>
        <dbReference type="ARBA" id="ARBA00023180"/>
    </source>
</evidence>
<evidence type="ECO:0000256" key="1">
    <source>
        <dbReference type="ARBA" id="ARBA00004651"/>
    </source>
</evidence>
<dbReference type="SMART" id="SM01381">
    <property type="entry name" value="7TM_GPCR_Srsx"/>
    <property type="match status" value="1"/>
</dbReference>
<keyword evidence="9" id="KW-0807">Transducer</keyword>
<feature type="transmembrane region" description="Helical" evidence="10">
    <location>
        <begin position="210"/>
        <end position="228"/>
    </location>
</feature>
<dbReference type="AlphaFoldDB" id="A7RQT2"/>
<evidence type="ECO:0000256" key="10">
    <source>
        <dbReference type="SAM" id="Phobius"/>
    </source>
</evidence>
<evidence type="ECO:0000313" key="13">
    <source>
        <dbReference type="Proteomes" id="UP000001593"/>
    </source>
</evidence>
<dbReference type="GO" id="GO:0005886">
    <property type="term" value="C:plasma membrane"/>
    <property type="evidence" value="ECO:0000318"/>
    <property type="project" value="GO_Central"/>
</dbReference>
<dbReference type="PANTHER" id="PTHR24246">
    <property type="entry name" value="OLFACTORY RECEPTOR AND ADENOSINE RECEPTOR"/>
    <property type="match status" value="1"/>
</dbReference>
<keyword evidence="7" id="KW-0675">Receptor</keyword>
<evidence type="ECO:0000256" key="2">
    <source>
        <dbReference type="ARBA" id="ARBA00022475"/>
    </source>
</evidence>
<proteinExistence type="predicted"/>
<keyword evidence="2" id="KW-1003">Cell membrane</keyword>
<evidence type="ECO:0000256" key="7">
    <source>
        <dbReference type="ARBA" id="ARBA00023170"/>
    </source>
</evidence>